<reference evidence="4" key="1">
    <citation type="submission" date="2017-02" db="EMBL/GenBank/DDBJ databases">
        <authorList>
            <person name="Varghese N."/>
            <person name="Submissions S."/>
        </authorList>
    </citation>
    <scope>NUCLEOTIDE SEQUENCE [LARGE SCALE GENOMIC DNA]</scope>
    <source>
        <strain evidence="4">DSM 24091</strain>
    </source>
</reference>
<dbReference type="InterPro" id="IPR029045">
    <property type="entry name" value="ClpP/crotonase-like_dom_sf"/>
</dbReference>
<dbReference type="InterPro" id="IPR005151">
    <property type="entry name" value="Tail-specific_protease"/>
</dbReference>
<evidence type="ECO:0000259" key="2">
    <source>
        <dbReference type="SMART" id="SM00245"/>
    </source>
</evidence>
<dbReference type="GO" id="GO:0006508">
    <property type="term" value="P:proteolysis"/>
    <property type="evidence" value="ECO:0007669"/>
    <property type="project" value="InterPro"/>
</dbReference>
<feature type="chain" id="PRO_5013205190" evidence="1">
    <location>
        <begin position="20"/>
        <end position="736"/>
    </location>
</feature>
<dbReference type="GO" id="GO:0004175">
    <property type="term" value="F:endopeptidase activity"/>
    <property type="evidence" value="ECO:0007669"/>
    <property type="project" value="TreeGrafter"/>
</dbReference>
<evidence type="ECO:0000256" key="1">
    <source>
        <dbReference type="SAM" id="SignalP"/>
    </source>
</evidence>
<evidence type="ECO:0000313" key="3">
    <source>
        <dbReference type="EMBL" id="SKC01577.1"/>
    </source>
</evidence>
<dbReference type="Gene3D" id="2.30.42.10">
    <property type="match status" value="1"/>
</dbReference>
<feature type="domain" description="Tail specific protease" evidence="2">
    <location>
        <begin position="524"/>
        <end position="712"/>
    </location>
</feature>
<dbReference type="Gene3D" id="2.60.120.260">
    <property type="entry name" value="Galactose-binding domain-like"/>
    <property type="match status" value="1"/>
</dbReference>
<dbReference type="PANTHER" id="PTHR32060:SF30">
    <property type="entry name" value="CARBOXY-TERMINAL PROCESSING PROTEASE CTPA"/>
    <property type="match status" value="1"/>
</dbReference>
<dbReference type="GO" id="GO:0008236">
    <property type="term" value="F:serine-type peptidase activity"/>
    <property type="evidence" value="ECO:0007669"/>
    <property type="project" value="InterPro"/>
</dbReference>
<dbReference type="Proteomes" id="UP000190150">
    <property type="component" value="Unassembled WGS sequence"/>
</dbReference>
<dbReference type="GO" id="GO:0030288">
    <property type="term" value="C:outer membrane-bounded periplasmic space"/>
    <property type="evidence" value="ECO:0007669"/>
    <property type="project" value="TreeGrafter"/>
</dbReference>
<dbReference type="EMBL" id="FUZF01000020">
    <property type="protein sequence ID" value="SKC01577.1"/>
    <property type="molecule type" value="Genomic_DNA"/>
</dbReference>
<dbReference type="Gene3D" id="3.90.226.10">
    <property type="entry name" value="2-enoyl-CoA Hydratase, Chain A, domain 1"/>
    <property type="match status" value="1"/>
</dbReference>
<organism evidence="3 4">
    <name type="scientific">Sphingobacterium nematocida</name>
    <dbReference type="NCBI Taxonomy" id="1513896"/>
    <lineage>
        <taxon>Bacteria</taxon>
        <taxon>Pseudomonadati</taxon>
        <taxon>Bacteroidota</taxon>
        <taxon>Sphingobacteriia</taxon>
        <taxon>Sphingobacteriales</taxon>
        <taxon>Sphingobacteriaceae</taxon>
        <taxon>Sphingobacterium</taxon>
    </lineage>
</organism>
<dbReference type="OrthoDB" id="5379939at2"/>
<proteinExistence type="predicted"/>
<protein>
    <submittedName>
        <fullName evidence="3">Peptidase family S41</fullName>
    </submittedName>
</protein>
<gene>
    <name evidence="3" type="ORF">SAMN05660841_03630</name>
</gene>
<keyword evidence="1" id="KW-0732">Signal</keyword>
<dbReference type="GO" id="GO:0007165">
    <property type="term" value="P:signal transduction"/>
    <property type="evidence" value="ECO:0007669"/>
    <property type="project" value="TreeGrafter"/>
</dbReference>
<dbReference type="CDD" id="cd07562">
    <property type="entry name" value="Peptidase_S41_TRI"/>
    <property type="match status" value="1"/>
</dbReference>
<dbReference type="Gene3D" id="3.30.750.44">
    <property type="match status" value="1"/>
</dbReference>
<dbReference type="PANTHER" id="PTHR32060">
    <property type="entry name" value="TAIL-SPECIFIC PROTEASE"/>
    <property type="match status" value="1"/>
</dbReference>
<evidence type="ECO:0000313" key="4">
    <source>
        <dbReference type="Proteomes" id="UP000190150"/>
    </source>
</evidence>
<dbReference type="STRING" id="1513896.SAMN05660841_03630"/>
<name>A0A1T5FZT4_9SPHI</name>
<feature type="signal peptide" evidence="1">
    <location>
        <begin position="1"/>
        <end position="19"/>
    </location>
</feature>
<dbReference type="SUPFAM" id="SSF52096">
    <property type="entry name" value="ClpP/crotonase"/>
    <property type="match status" value="1"/>
</dbReference>
<dbReference type="SMART" id="SM00245">
    <property type="entry name" value="TSPc"/>
    <property type="match status" value="1"/>
</dbReference>
<dbReference type="InterPro" id="IPR036034">
    <property type="entry name" value="PDZ_sf"/>
</dbReference>
<sequence length="736" mass="82461">MRILFGFLLVLAVEISAHAQQIEKYNLGFETIKDKQDLPDGWFKWGNYTLNSISPGHTSKSAAKITATEAGGSFGSIVYRVPANYTGKTIKLQGYIKTENVTDGHAGLLLRIDKKDKSLAFDNMQQRPVKGTTDWKMYETTLPYPGDADAIYVGGILSGKGQAWFDEFVVTIDGNDIQTLKEVEKIVPKADLDREFDKGSGISLAELSAKQIDDLSLLARLWGFLKYHHPQIAKGNYNWDYELFRFLPKYLKANNAKDRDDLLVSWIQSLGPILDCKDCPSPPSNPYLKADMAWVDAQDDKLKNVLKHVYTNRNTSDHYYIDLTKGIGNPIFKKEEAYSALSYPDDGFRLLSLYRYWNIINYFFPYKYVTDKNWSTVLTEYLPLFIQASDELAYEKVTLKLIAEVHDTHANLRGAADKIQVWKGMHGPIMRTQFIGEQLVISEFLNEELRQQSGLAVGDIIHRINDVPIDRIIEERLPYYPASNRTTQLYAMSNDLLRSDKPTITIVYSSIDNIQHTKTLQLYTPNELKAFVSPKITPPASYTMLDNNIGYITLKTIKQEDIPQLKKAFKNSKGIIIDIRNYPSSFVPFTLGSFFVSGSSPFVKFTIGDISNPGYFTLSESLAITNKDEHYSGPVVVLVNEQSISQSEYTAMAFRAGVNTTIIGSTTAGADGNVSSLSLPGGLQTAISGIGIYYPDGKATQRIGIVPDIEVKPTVLGIRAGKDEVLEKAIEFIQSK</sequence>
<dbReference type="RefSeq" id="WP_079645268.1">
    <property type="nucleotide sequence ID" value="NZ_FUZF01000020.1"/>
</dbReference>
<accession>A0A1T5FZT4</accession>
<dbReference type="Pfam" id="PF03572">
    <property type="entry name" value="Peptidase_S41"/>
    <property type="match status" value="1"/>
</dbReference>
<dbReference type="AlphaFoldDB" id="A0A1T5FZT4"/>
<keyword evidence="4" id="KW-1185">Reference proteome</keyword>